<keyword evidence="5" id="KW-0547">Nucleotide-binding</keyword>
<keyword evidence="6 9" id="KW-0067">ATP-binding</keyword>
<gene>
    <name evidence="9" type="ORF">FCN80_18470</name>
</gene>
<evidence type="ECO:0000259" key="8">
    <source>
        <dbReference type="PROSITE" id="PS50893"/>
    </source>
</evidence>
<dbReference type="InterPro" id="IPR003439">
    <property type="entry name" value="ABC_transporter-like_ATP-bd"/>
</dbReference>
<dbReference type="PROSITE" id="PS00211">
    <property type="entry name" value="ABC_TRANSPORTER_1"/>
    <property type="match status" value="1"/>
</dbReference>
<protein>
    <submittedName>
        <fullName evidence="9">ABC transporter ATP-binding protein</fullName>
    </submittedName>
</protein>
<dbReference type="GO" id="GO:0005524">
    <property type="term" value="F:ATP binding"/>
    <property type="evidence" value="ECO:0007669"/>
    <property type="project" value="UniProtKB-KW"/>
</dbReference>
<evidence type="ECO:0000256" key="6">
    <source>
        <dbReference type="ARBA" id="ARBA00022840"/>
    </source>
</evidence>
<dbReference type="InterPro" id="IPR017871">
    <property type="entry name" value="ABC_transporter-like_CS"/>
</dbReference>
<keyword evidence="7" id="KW-0472">Membrane</keyword>
<comment type="similarity">
    <text evidence="2">Belongs to the ABC transporter superfamily.</text>
</comment>
<dbReference type="InterPro" id="IPR027417">
    <property type="entry name" value="P-loop_NTPase"/>
</dbReference>
<evidence type="ECO:0000256" key="7">
    <source>
        <dbReference type="ARBA" id="ARBA00023136"/>
    </source>
</evidence>
<dbReference type="EMBL" id="SZPQ01000030">
    <property type="protein sequence ID" value="TKI04348.1"/>
    <property type="molecule type" value="Genomic_DNA"/>
</dbReference>
<dbReference type="SMART" id="SM00382">
    <property type="entry name" value="AAA"/>
    <property type="match status" value="1"/>
</dbReference>
<dbReference type="Proteomes" id="UP000305202">
    <property type="component" value="Unassembled WGS sequence"/>
</dbReference>
<comment type="caution">
    <text evidence="9">The sequence shown here is derived from an EMBL/GenBank/DDBJ whole genome shotgun (WGS) entry which is preliminary data.</text>
</comment>
<evidence type="ECO:0000256" key="3">
    <source>
        <dbReference type="ARBA" id="ARBA00022448"/>
    </source>
</evidence>
<reference evidence="9 10" key="1">
    <citation type="submission" date="2019-04" db="EMBL/GenBank/DDBJ databases">
        <authorList>
            <person name="Li M."/>
            <person name="Gao C."/>
        </authorList>
    </citation>
    <scope>NUCLEOTIDE SEQUENCE [LARGE SCALE GENOMIC DNA]</scope>
    <source>
        <strain evidence="9 10">BGMRC 2031</strain>
    </source>
</reference>
<sequence length="310" mass="34088">MGGGMTAVVRRLSLTLRQGEILGLVGESGSGKSVTLRSIMQLLPRGVDYSGSVRWRGEELIGAGEPRLRHLRGREMAMIFQEPMTALNPVLTVGRQIDESLRAHRQMNKRQRRDETIALLERVGIPAAAGRLNDYPHQFSGGMRQRVMIATALAAGPRLLLADEPTTALDVTIQQQILTLLLRLRDESGMSMIFVTHDLAVVAQLCDRVAVMYAGELVESGPVRQLLRHPQHPYTRSLLAAIPQTGRNREPLAAVEGTPPALNAMPSGCPFHPRCGFRSERCLREEPVLRARIPGTLVACHHADELRSAS</sequence>
<evidence type="ECO:0000256" key="1">
    <source>
        <dbReference type="ARBA" id="ARBA00004417"/>
    </source>
</evidence>
<dbReference type="PANTHER" id="PTHR43297">
    <property type="entry name" value="OLIGOPEPTIDE TRANSPORT ATP-BINDING PROTEIN APPD"/>
    <property type="match status" value="1"/>
</dbReference>
<dbReference type="Pfam" id="PF00005">
    <property type="entry name" value="ABC_tran"/>
    <property type="match status" value="1"/>
</dbReference>
<dbReference type="Gene3D" id="3.40.50.300">
    <property type="entry name" value="P-loop containing nucleotide triphosphate hydrolases"/>
    <property type="match status" value="1"/>
</dbReference>
<dbReference type="Pfam" id="PF08352">
    <property type="entry name" value="oligo_HPY"/>
    <property type="match status" value="1"/>
</dbReference>
<keyword evidence="3" id="KW-0813">Transport</keyword>
<evidence type="ECO:0000256" key="2">
    <source>
        <dbReference type="ARBA" id="ARBA00005417"/>
    </source>
</evidence>
<feature type="domain" description="ABC transporter" evidence="8">
    <location>
        <begin position="1"/>
        <end position="239"/>
    </location>
</feature>
<comment type="subcellular location">
    <subcellularLocation>
        <location evidence="1">Cell inner membrane</location>
        <topology evidence="1">Peripheral membrane protein</topology>
    </subcellularLocation>
</comment>
<dbReference type="InterPro" id="IPR003593">
    <property type="entry name" value="AAA+_ATPase"/>
</dbReference>
<keyword evidence="4" id="KW-1003">Cell membrane</keyword>
<dbReference type="CDD" id="cd03257">
    <property type="entry name" value="ABC_NikE_OppD_transporters"/>
    <property type="match status" value="1"/>
</dbReference>
<evidence type="ECO:0000256" key="4">
    <source>
        <dbReference type="ARBA" id="ARBA00022475"/>
    </source>
</evidence>
<dbReference type="NCBIfam" id="TIGR01727">
    <property type="entry name" value="oligo_HPY"/>
    <property type="match status" value="1"/>
</dbReference>
<name>A0ABY2SGQ5_9HYPH</name>
<evidence type="ECO:0000256" key="5">
    <source>
        <dbReference type="ARBA" id="ARBA00022741"/>
    </source>
</evidence>
<accession>A0ABY2SGQ5</accession>
<evidence type="ECO:0000313" key="9">
    <source>
        <dbReference type="EMBL" id="TKI04348.1"/>
    </source>
</evidence>
<keyword evidence="10" id="KW-1185">Reference proteome</keyword>
<dbReference type="PROSITE" id="PS50893">
    <property type="entry name" value="ABC_TRANSPORTER_2"/>
    <property type="match status" value="1"/>
</dbReference>
<organism evidence="9 10">
    <name type="scientific">Martelella alba</name>
    <dbReference type="NCBI Taxonomy" id="2590451"/>
    <lineage>
        <taxon>Bacteria</taxon>
        <taxon>Pseudomonadati</taxon>
        <taxon>Pseudomonadota</taxon>
        <taxon>Alphaproteobacteria</taxon>
        <taxon>Hyphomicrobiales</taxon>
        <taxon>Aurantimonadaceae</taxon>
        <taxon>Martelella</taxon>
    </lineage>
</organism>
<dbReference type="PANTHER" id="PTHR43297:SF2">
    <property type="entry name" value="DIPEPTIDE TRANSPORT ATP-BINDING PROTEIN DPPD"/>
    <property type="match status" value="1"/>
</dbReference>
<proteinExistence type="inferred from homology"/>
<dbReference type="InterPro" id="IPR013563">
    <property type="entry name" value="Oligopep_ABC_C"/>
</dbReference>
<dbReference type="InterPro" id="IPR050388">
    <property type="entry name" value="ABC_Ni/Peptide_Import"/>
</dbReference>
<evidence type="ECO:0000313" key="10">
    <source>
        <dbReference type="Proteomes" id="UP000305202"/>
    </source>
</evidence>
<dbReference type="SUPFAM" id="SSF52540">
    <property type="entry name" value="P-loop containing nucleoside triphosphate hydrolases"/>
    <property type="match status" value="1"/>
</dbReference>